<gene>
    <name evidence="2" type="ORF">PVAND_006881</name>
</gene>
<sequence>MNSEHDERLERHQVVLDDDKKHNLNCRRREEVGNWPSKQLLQNNKQLKRQEEELSNFLKKRENGELLIQKTARLYENFLAPVQQQPMVEKTFIVFDQTIQLIACDMPEIVPGKGLLTLSVVVNEPHINRCQEIDQHCELSCAPSTDLIARNAFVIRRVQPQLQCSDVSNVEYLKYGEDFLLECYSSCKQPLLVYSMPKNPFASSQCDNVVFKAHGEMKQCVGLALQKANNGAKTMTSMSNAQLIDESIPNAFFCWRFYHINPELRYETIGENIPVCKAFISTFGLIFTHICFVLTHMIDHMD</sequence>
<evidence type="ECO:0000313" key="3">
    <source>
        <dbReference type="Proteomes" id="UP001107558"/>
    </source>
</evidence>
<dbReference type="Pfam" id="PF24569">
    <property type="entry name" value="CFAP161"/>
    <property type="match status" value="1"/>
</dbReference>
<dbReference type="Proteomes" id="UP001107558">
    <property type="component" value="Chromosome 2"/>
</dbReference>
<dbReference type="OrthoDB" id="2126411at2759"/>
<organism evidence="2 3">
    <name type="scientific">Polypedilum vanderplanki</name>
    <name type="common">Sleeping chironomid midge</name>
    <dbReference type="NCBI Taxonomy" id="319348"/>
    <lineage>
        <taxon>Eukaryota</taxon>
        <taxon>Metazoa</taxon>
        <taxon>Ecdysozoa</taxon>
        <taxon>Arthropoda</taxon>
        <taxon>Hexapoda</taxon>
        <taxon>Insecta</taxon>
        <taxon>Pterygota</taxon>
        <taxon>Neoptera</taxon>
        <taxon>Endopterygota</taxon>
        <taxon>Diptera</taxon>
        <taxon>Nematocera</taxon>
        <taxon>Chironomoidea</taxon>
        <taxon>Chironomidae</taxon>
        <taxon>Chironominae</taxon>
        <taxon>Polypedilum</taxon>
        <taxon>Polypedilum</taxon>
    </lineage>
</organism>
<dbReference type="AlphaFoldDB" id="A0A9J6C503"/>
<keyword evidence="1" id="KW-0175">Coiled coil</keyword>
<dbReference type="GO" id="GO:0031514">
    <property type="term" value="C:motile cilium"/>
    <property type="evidence" value="ECO:0007669"/>
    <property type="project" value="TreeGrafter"/>
</dbReference>
<dbReference type="PANTHER" id="PTHR24274">
    <property type="entry name" value="CILIA- AND FLAGELLA-ASSOCIATED PROTEIN 161"/>
    <property type="match status" value="1"/>
</dbReference>
<dbReference type="EMBL" id="JADBJN010000002">
    <property type="protein sequence ID" value="KAG5677098.1"/>
    <property type="molecule type" value="Genomic_DNA"/>
</dbReference>
<feature type="coiled-coil region" evidence="1">
    <location>
        <begin position="37"/>
        <end position="67"/>
    </location>
</feature>
<dbReference type="PANTHER" id="PTHR24274:SF1">
    <property type="entry name" value="CILIA- AND FLAGELLA-ASSOCIATED PROTEIN 161"/>
    <property type="match status" value="1"/>
</dbReference>
<evidence type="ECO:0000256" key="1">
    <source>
        <dbReference type="SAM" id="Coils"/>
    </source>
</evidence>
<keyword evidence="3" id="KW-1185">Reference proteome</keyword>
<proteinExistence type="predicted"/>
<protein>
    <submittedName>
        <fullName evidence="2">Uncharacterized protein</fullName>
    </submittedName>
</protein>
<reference evidence="2" key="1">
    <citation type="submission" date="2021-03" db="EMBL/GenBank/DDBJ databases">
        <title>Chromosome level genome of the anhydrobiotic midge Polypedilum vanderplanki.</title>
        <authorList>
            <person name="Yoshida Y."/>
            <person name="Kikawada T."/>
            <person name="Gusev O."/>
        </authorList>
    </citation>
    <scope>NUCLEOTIDE SEQUENCE</scope>
    <source>
        <strain evidence="2">NIAS01</strain>
        <tissue evidence="2">Whole body or cell culture</tissue>
    </source>
</reference>
<comment type="caution">
    <text evidence="2">The sequence shown here is derived from an EMBL/GenBank/DDBJ whole genome shotgun (WGS) entry which is preliminary data.</text>
</comment>
<evidence type="ECO:0000313" key="2">
    <source>
        <dbReference type="EMBL" id="KAG5677098.1"/>
    </source>
</evidence>
<accession>A0A9J6C503</accession>
<name>A0A9J6C503_POLVA</name>
<dbReference type="InterPro" id="IPR055325">
    <property type="entry name" value="CF161"/>
</dbReference>
<dbReference type="GO" id="GO:0060271">
    <property type="term" value="P:cilium assembly"/>
    <property type="evidence" value="ECO:0007669"/>
    <property type="project" value="TreeGrafter"/>
</dbReference>